<evidence type="ECO:0000259" key="4">
    <source>
        <dbReference type="Pfam" id="PF00931"/>
    </source>
</evidence>
<proteinExistence type="predicted"/>
<gene>
    <name evidence="5" type="ORF">MtrunA17_Chr8g0359851</name>
</gene>
<dbReference type="GO" id="GO:0016787">
    <property type="term" value="F:hydrolase activity"/>
    <property type="evidence" value="ECO:0007669"/>
    <property type="project" value="UniProtKB-KW"/>
</dbReference>
<dbReference type="PANTHER" id="PTHR33463">
    <property type="entry name" value="NB-ARC DOMAIN-CONTAINING PROTEIN-RELATED"/>
    <property type="match status" value="1"/>
</dbReference>
<dbReference type="InterPro" id="IPR027417">
    <property type="entry name" value="P-loop_NTPase"/>
</dbReference>
<feature type="domain" description="NB-ARC" evidence="4">
    <location>
        <begin position="2"/>
        <end position="73"/>
    </location>
</feature>
<comment type="caution">
    <text evidence="5">The sequence shown here is derived from an EMBL/GenBank/DDBJ whole genome shotgun (WGS) entry which is preliminary data.</text>
</comment>
<evidence type="ECO:0000256" key="1">
    <source>
        <dbReference type="ARBA" id="ARBA00022741"/>
    </source>
</evidence>
<dbReference type="InterPro" id="IPR050905">
    <property type="entry name" value="Plant_NBS-LRR"/>
</dbReference>
<keyword evidence="3" id="KW-0067">ATP-binding</keyword>
<dbReference type="Gene3D" id="3.40.50.300">
    <property type="entry name" value="P-loop containing nucleotide triphosphate hydrolases"/>
    <property type="match status" value="1"/>
</dbReference>
<dbReference type="PANTHER" id="PTHR33463:SF198">
    <property type="entry name" value="RPP4C3"/>
    <property type="match status" value="1"/>
</dbReference>
<dbReference type="InterPro" id="IPR002182">
    <property type="entry name" value="NB-ARC"/>
</dbReference>
<dbReference type="GO" id="GO:0043531">
    <property type="term" value="F:ADP binding"/>
    <property type="evidence" value="ECO:0007669"/>
    <property type="project" value="InterPro"/>
</dbReference>
<keyword evidence="2" id="KW-0611">Plant defense</keyword>
<evidence type="ECO:0000256" key="3">
    <source>
        <dbReference type="ARBA" id="ARBA00022840"/>
    </source>
</evidence>
<organism evidence="5">
    <name type="scientific">Medicago truncatula</name>
    <name type="common">Barrel medic</name>
    <name type="synonym">Medicago tribuloides</name>
    <dbReference type="NCBI Taxonomy" id="3880"/>
    <lineage>
        <taxon>Eukaryota</taxon>
        <taxon>Viridiplantae</taxon>
        <taxon>Streptophyta</taxon>
        <taxon>Embryophyta</taxon>
        <taxon>Tracheophyta</taxon>
        <taxon>Spermatophyta</taxon>
        <taxon>Magnoliopsida</taxon>
        <taxon>eudicotyledons</taxon>
        <taxon>Gunneridae</taxon>
        <taxon>Pentapetalae</taxon>
        <taxon>rosids</taxon>
        <taxon>fabids</taxon>
        <taxon>Fabales</taxon>
        <taxon>Fabaceae</taxon>
        <taxon>Papilionoideae</taxon>
        <taxon>50 kb inversion clade</taxon>
        <taxon>NPAAA clade</taxon>
        <taxon>Hologalegina</taxon>
        <taxon>IRL clade</taxon>
        <taxon>Trifolieae</taxon>
        <taxon>Medicago</taxon>
    </lineage>
</organism>
<dbReference type="SUPFAM" id="SSF52540">
    <property type="entry name" value="P-loop containing nucleoside triphosphate hydrolases"/>
    <property type="match status" value="1"/>
</dbReference>
<dbReference type="GO" id="GO:0006952">
    <property type="term" value="P:defense response"/>
    <property type="evidence" value="ECO:0007669"/>
    <property type="project" value="UniProtKB-KW"/>
</dbReference>
<keyword evidence="1" id="KW-0547">Nucleotide-binding</keyword>
<dbReference type="Gene3D" id="1.10.8.430">
    <property type="entry name" value="Helical domain of apoptotic protease-activating factors"/>
    <property type="match status" value="1"/>
</dbReference>
<name>A0A396GKF1_MEDTR</name>
<dbReference type="AlphaFoldDB" id="A0A396GKF1"/>
<dbReference type="Gramene" id="rna47121">
    <property type="protein sequence ID" value="RHN40878.1"/>
    <property type="gene ID" value="gene47121"/>
</dbReference>
<keyword evidence="5" id="KW-0378">Hydrolase</keyword>
<dbReference type="Proteomes" id="UP000265566">
    <property type="component" value="Chromosome 8"/>
</dbReference>
<dbReference type="GO" id="GO:0005524">
    <property type="term" value="F:ATP binding"/>
    <property type="evidence" value="ECO:0007669"/>
    <property type="project" value="UniProtKB-KW"/>
</dbReference>
<reference evidence="5" key="1">
    <citation type="journal article" date="2018" name="Nat. Plants">
        <title>Whole-genome landscape of Medicago truncatula symbiotic genes.</title>
        <authorList>
            <person name="Pecrix Y."/>
            <person name="Gamas P."/>
            <person name="Carrere S."/>
        </authorList>
    </citation>
    <scope>NUCLEOTIDE SEQUENCE</scope>
    <source>
        <tissue evidence="5">Leaves</tissue>
    </source>
</reference>
<protein>
    <submittedName>
        <fullName evidence="5">Putative P-loop containing nucleoside triphosphate hydrolase</fullName>
    </submittedName>
</protein>
<accession>A0A396GKF1</accession>
<dbReference type="Pfam" id="PF00931">
    <property type="entry name" value="NB-ARC"/>
    <property type="match status" value="1"/>
</dbReference>
<sequence>MEKSIIIILDNLWSILDLEIVGIPFGNEHNGCKLLMTSRDQEVLLQMDVPKDFTFKVQLMSENETWRMFQFMAGDVVKDSNFKDLPFKVARKCAGLPLRVVAVARAMKNKRDV</sequence>
<evidence type="ECO:0000313" key="5">
    <source>
        <dbReference type="EMBL" id="RHN40878.1"/>
    </source>
</evidence>
<dbReference type="EMBL" id="PSQE01000008">
    <property type="protein sequence ID" value="RHN40878.1"/>
    <property type="molecule type" value="Genomic_DNA"/>
</dbReference>
<evidence type="ECO:0000256" key="2">
    <source>
        <dbReference type="ARBA" id="ARBA00022821"/>
    </source>
</evidence>
<dbReference type="InterPro" id="IPR042197">
    <property type="entry name" value="Apaf_helical"/>
</dbReference>